<proteinExistence type="predicted"/>
<feature type="transmembrane region" description="Helical" evidence="7">
    <location>
        <begin position="21"/>
        <end position="42"/>
    </location>
</feature>
<dbReference type="GO" id="GO:0004222">
    <property type="term" value="F:metalloendopeptidase activity"/>
    <property type="evidence" value="ECO:0007669"/>
    <property type="project" value="InterPro"/>
</dbReference>
<dbReference type="GO" id="GO:0051603">
    <property type="term" value="P:proteolysis involved in protein catabolic process"/>
    <property type="evidence" value="ECO:0007669"/>
    <property type="project" value="TreeGrafter"/>
</dbReference>
<reference evidence="9" key="2">
    <citation type="submission" date="2023-01" db="EMBL/GenBank/DDBJ databases">
        <authorList>
            <person name="Sun Q."/>
            <person name="Evtushenko L."/>
        </authorList>
    </citation>
    <scope>NUCLEOTIDE SEQUENCE</scope>
    <source>
        <strain evidence="9">VKM B-1606</strain>
    </source>
</reference>
<dbReference type="GO" id="GO:0016020">
    <property type="term" value="C:membrane"/>
    <property type="evidence" value="ECO:0007669"/>
    <property type="project" value="TreeGrafter"/>
</dbReference>
<keyword evidence="2" id="KW-0645">Protease</keyword>
<dbReference type="EMBL" id="BSFF01000001">
    <property type="protein sequence ID" value="GLK54636.1"/>
    <property type="molecule type" value="Genomic_DNA"/>
</dbReference>
<gene>
    <name evidence="9" type="ORF">GCM10008170_06550</name>
</gene>
<evidence type="ECO:0000259" key="8">
    <source>
        <dbReference type="Pfam" id="PF01435"/>
    </source>
</evidence>
<dbReference type="CDD" id="cd07324">
    <property type="entry name" value="M48C_Oma1-like"/>
    <property type="match status" value="1"/>
</dbReference>
<dbReference type="InterPro" id="IPR051156">
    <property type="entry name" value="Mito/Outer_Membr_Metalloprot"/>
</dbReference>
<keyword evidence="6 9" id="KW-0482">Metalloprotease</keyword>
<evidence type="ECO:0000256" key="6">
    <source>
        <dbReference type="ARBA" id="ARBA00023049"/>
    </source>
</evidence>
<evidence type="ECO:0000256" key="4">
    <source>
        <dbReference type="ARBA" id="ARBA00022801"/>
    </source>
</evidence>
<keyword evidence="7" id="KW-1133">Transmembrane helix</keyword>
<comment type="caution">
    <text evidence="9">The sequence shown here is derived from an EMBL/GenBank/DDBJ whole genome shotgun (WGS) entry which is preliminary data.</text>
</comment>
<dbReference type="Pfam" id="PF01435">
    <property type="entry name" value="Peptidase_M48"/>
    <property type="match status" value="1"/>
</dbReference>
<evidence type="ECO:0000313" key="9">
    <source>
        <dbReference type="EMBL" id="GLK54636.1"/>
    </source>
</evidence>
<dbReference type="PANTHER" id="PTHR22726:SF1">
    <property type="entry name" value="METALLOENDOPEPTIDASE OMA1, MITOCHONDRIAL"/>
    <property type="match status" value="1"/>
</dbReference>
<dbReference type="Proteomes" id="UP001143400">
    <property type="component" value="Unassembled WGS sequence"/>
</dbReference>
<dbReference type="PANTHER" id="PTHR22726">
    <property type="entry name" value="METALLOENDOPEPTIDASE OMA1"/>
    <property type="match status" value="1"/>
</dbReference>
<sequence>MTGGACGMTGLGGRHRDRRTFALRLAALASVAALLAGCGSFGGEKPTPQPIVPAAAPKVAPAPTAVSQEQARIAAAYGGVYPKPDLVALLNSVADRLAAASERPDLRYKVTLLNSPLINAFALPNGNLYVTRGLLAVANDTSEIAAVLAHEMAHVTARHAFQRADEERKAVLVSRVVSDVLEDREAGAVALAKSKLSLASFSRAQELEADRIGVQNIARAGFDPYGASRFLLSMGRQSELRSAALGQKPSQPGLDFLSTHPSTPERVQLAVTAARQISAPGVGERDRDAYLVALNGTTYGDDPAQGFARGRRFLHPRLGFTFLAPEGFTFENGSEALLGVAPDGRALRLDAARLGSGQTLESYINENWIDGVEPGPVEKLEVNGMEAVTVVARGKEWTFRFAAVKFGADVYRLIFAARDLTPDIDEGFRASLSTFRRLTQAESEQAQPLRIEVATVRAGDTEETLARRMAVTDRALERFAVLNGFAPGDPLQAGLRVKVIGE</sequence>
<evidence type="ECO:0000256" key="3">
    <source>
        <dbReference type="ARBA" id="ARBA00022723"/>
    </source>
</evidence>
<organism evidence="9 10">
    <name type="scientific">Methylopila capsulata</name>
    <dbReference type="NCBI Taxonomy" id="61654"/>
    <lineage>
        <taxon>Bacteria</taxon>
        <taxon>Pseudomonadati</taxon>
        <taxon>Pseudomonadota</taxon>
        <taxon>Alphaproteobacteria</taxon>
        <taxon>Hyphomicrobiales</taxon>
        <taxon>Methylopilaceae</taxon>
        <taxon>Methylopila</taxon>
    </lineage>
</organism>
<keyword evidence="4" id="KW-0378">Hydrolase</keyword>
<evidence type="ECO:0000256" key="7">
    <source>
        <dbReference type="SAM" id="Phobius"/>
    </source>
</evidence>
<evidence type="ECO:0000256" key="5">
    <source>
        <dbReference type="ARBA" id="ARBA00022833"/>
    </source>
</evidence>
<keyword evidence="7" id="KW-0812">Transmembrane</keyword>
<keyword evidence="7" id="KW-0472">Membrane</keyword>
<dbReference type="AlphaFoldDB" id="A0A9W6IT65"/>
<feature type="domain" description="Peptidase M48" evidence="8">
    <location>
        <begin position="90"/>
        <end position="268"/>
    </location>
</feature>
<protein>
    <submittedName>
        <fullName evidence="9">Metalloprotease</fullName>
    </submittedName>
</protein>
<name>A0A9W6IT65_9HYPH</name>
<accession>A0A9W6IT65</accession>
<dbReference type="GO" id="GO:0046872">
    <property type="term" value="F:metal ion binding"/>
    <property type="evidence" value="ECO:0007669"/>
    <property type="project" value="UniProtKB-KW"/>
</dbReference>
<dbReference type="Gene3D" id="3.30.2010.10">
    <property type="entry name" value="Metalloproteases ('zincins'), catalytic domain"/>
    <property type="match status" value="1"/>
</dbReference>
<evidence type="ECO:0000313" key="10">
    <source>
        <dbReference type="Proteomes" id="UP001143400"/>
    </source>
</evidence>
<evidence type="ECO:0000256" key="2">
    <source>
        <dbReference type="ARBA" id="ARBA00022670"/>
    </source>
</evidence>
<keyword evidence="3" id="KW-0479">Metal-binding</keyword>
<comment type="cofactor">
    <cofactor evidence="1">
        <name>Zn(2+)</name>
        <dbReference type="ChEBI" id="CHEBI:29105"/>
    </cofactor>
</comment>
<reference evidence="9" key="1">
    <citation type="journal article" date="2014" name="Int. J. Syst. Evol. Microbiol.">
        <title>Complete genome sequence of Corynebacterium casei LMG S-19264T (=DSM 44701T), isolated from a smear-ripened cheese.</title>
        <authorList>
            <consortium name="US DOE Joint Genome Institute (JGI-PGF)"/>
            <person name="Walter F."/>
            <person name="Albersmeier A."/>
            <person name="Kalinowski J."/>
            <person name="Ruckert C."/>
        </authorList>
    </citation>
    <scope>NUCLEOTIDE SEQUENCE</scope>
    <source>
        <strain evidence="9">VKM B-1606</strain>
    </source>
</reference>
<evidence type="ECO:0000256" key="1">
    <source>
        <dbReference type="ARBA" id="ARBA00001947"/>
    </source>
</evidence>
<dbReference type="InterPro" id="IPR001915">
    <property type="entry name" value="Peptidase_M48"/>
</dbReference>
<keyword evidence="5" id="KW-0862">Zinc</keyword>